<dbReference type="GO" id="GO:0003995">
    <property type="term" value="F:acyl-CoA dehydrogenase activity"/>
    <property type="evidence" value="ECO:0007669"/>
    <property type="project" value="InterPro"/>
</dbReference>
<dbReference type="AlphaFoldDB" id="A3U1D4"/>
<proteinExistence type="inferred from homology"/>
<dbReference type="Gene3D" id="1.20.140.10">
    <property type="entry name" value="Butyryl-CoA Dehydrogenase, subunit A, domain 3"/>
    <property type="match status" value="1"/>
</dbReference>
<dbReference type="InterPro" id="IPR052166">
    <property type="entry name" value="Diverse_Acyl-CoA_DH"/>
</dbReference>
<dbReference type="InterPro" id="IPR006091">
    <property type="entry name" value="Acyl-CoA_Oxase/DH_mid-dom"/>
</dbReference>
<dbReference type="Pfam" id="PF02770">
    <property type="entry name" value="Acyl-CoA_dh_M"/>
    <property type="match status" value="1"/>
</dbReference>
<dbReference type="InterPro" id="IPR009075">
    <property type="entry name" value="AcylCo_DH/oxidase_C"/>
</dbReference>
<evidence type="ECO:0000313" key="11">
    <source>
        <dbReference type="Proteomes" id="UP000004318"/>
    </source>
</evidence>
<dbReference type="Pfam" id="PF02771">
    <property type="entry name" value="Acyl-CoA_dh_N"/>
    <property type="match status" value="1"/>
</dbReference>
<evidence type="ECO:0000259" key="9">
    <source>
        <dbReference type="Pfam" id="PF12806"/>
    </source>
</evidence>
<comment type="caution">
    <text evidence="10">The sequence shown here is derived from an EMBL/GenBank/DDBJ whole genome shotgun (WGS) entry which is preliminary data.</text>
</comment>
<evidence type="ECO:0000313" key="10">
    <source>
        <dbReference type="EMBL" id="EAQ02117.1"/>
    </source>
</evidence>
<dbReference type="STRING" id="252305.OB2597_20871"/>
<dbReference type="InterPro" id="IPR009100">
    <property type="entry name" value="AcylCoA_DH/oxidase_NM_dom_sf"/>
</dbReference>
<dbReference type="InterPro" id="IPR006089">
    <property type="entry name" value="Acyl-CoA_DH_CS"/>
</dbReference>
<comment type="cofactor">
    <cofactor evidence="1 5">
        <name>FAD</name>
        <dbReference type="ChEBI" id="CHEBI:57692"/>
    </cofactor>
</comment>
<dbReference type="SUPFAM" id="SSF56645">
    <property type="entry name" value="Acyl-CoA dehydrogenase NM domain-like"/>
    <property type="match status" value="1"/>
</dbReference>
<keyword evidence="3 5" id="KW-0285">Flavoprotein</keyword>
<dbReference type="InterPro" id="IPR013786">
    <property type="entry name" value="AcylCoA_DH/ox_N"/>
</dbReference>
<dbReference type="InterPro" id="IPR037069">
    <property type="entry name" value="AcylCoA_DH/ox_N_sf"/>
</dbReference>
<evidence type="ECO:0000259" key="6">
    <source>
        <dbReference type="Pfam" id="PF00441"/>
    </source>
</evidence>
<dbReference type="Pfam" id="PF12806">
    <property type="entry name" value="Acyl-CoA_dh_C"/>
    <property type="match status" value="1"/>
</dbReference>
<organism evidence="10 11">
    <name type="scientific">Pseudooceanicola batsensis (strain ATCC BAA-863 / DSM 15984 / KCTC 12145 / HTCC2597)</name>
    <name type="common">Oceanicola batsensis</name>
    <dbReference type="NCBI Taxonomy" id="252305"/>
    <lineage>
        <taxon>Bacteria</taxon>
        <taxon>Pseudomonadati</taxon>
        <taxon>Pseudomonadota</taxon>
        <taxon>Alphaproteobacteria</taxon>
        <taxon>Rhodobacterales</taxon>
        <taxon>Paracoccaceae</taxon>
        <taxon>Pseudooceanicola</taxon>
    </lineage>
</organism>
<evidence type="ECO:0000256" key="5">
    <source>
        <dbReference type="RuleBase" id="RU362125"/>
    </source>
</evidence>
<sequence length="594" mass="65237">MATFDRADLLFQLFEVSDLGKLMNSASFAHIDRDVVEGVIDTASRLAASHFEPYARLGDENEPTYESGTVQMIPETGEAVRAFADAGFIAAPFGEEFGGPKLPETVVQALYFIFATANIAFQGYGMLTAAAARMLATFGDDDIKARYLSPMLEGRFLGTMCLSEPQAGSSLSDITTQARRREDGTYSISGRKMWISCGDHNISENIIHLVLAKLPDSPPGVKGISLFVVPKYRVDADGQIGVQNDVALAGLNHKMGYKATTNCALNFGENGDCIGYLIGKEHQGLRYMFQMMNEARIAVGVGATALGQCGFQASLAYARERPQGRHPDNKDATKPQVLLTDHADIRRLLLAQKAAVEGALALCLYCASLVDLAASTSEEDERHEAELLLEMLTPITKSWPSEFCLEANKHALQVLGGAGYTRDYPIERCYRDNRLNPIHEGTHGIQGLDFLGRKVLMQDSAGVKLLVERIRTDMAAANRTVSPDLIESLDEALERFEVVTRSLTEEVARDRRAGLANATLFLDFAGHLVLAWMHLRILRAAQEREARDGPSDFTTGKKQSATYFFKRELVRTKVWAETLLDNDLTAYEADAACL</sequence>
<gene>
    <name evidence="10" type="ORF">OB2597_20871</name>
</gene>
<evidence type="ECO:0000256" key="3">
    <source>
        <dbReference type="ARBA" id="ARBA00022630"/>
    </source>
</evidence>
<accession>A3U1D4</accession>
<reference evidence="10 11" key="1">
    <citation type="journal article" date="2010" name="J. Bacteriol.">
        <title>Genome sequences of Oceanicola granulosus HTCC2516(T) and Oceanicola batsensis HTCC2597(TDelta).</title>
        <authorList>
            <person name="Thrash J.C."/>
            <person name="Cho J.C."/>
            <person name="Vergin K.L."/>
            <person name="Giovannoni S.J."/>
        </authorList>
    </citation>
    <scope>NUCLEOTIDE SEQUENCE [LARGE SCALE GENOMIC DNA]</scope>
    <source>
        <strain evidence="11">ATCC BAA-863 / DSM 15984 / KCTC 12145 / HTCC2597</strain>
    </source>
</reference>
<dbReference type="Gene3D" id="1.10.540.10">
    <property type="entry name" value="Acyl-CoA dehydrogenase/oxidase, N-terminal domain"/>
    <property type="match status" value="1"/>
</dbReference>
<evidence type="ECO:0000259" key="8">
    <source>
        <dbReference type="Pfam" id="PF02771"/>
    </source>
</evidence>
<keyword evidence="4 5" id="KW-0274">FAD</keyword>
<comment type="similarity">
    <text evidence="2 5">Belongs to the acyl-CoA dehydrogenase family.</text>
</comment>
<dbReference type="Gene3D" id="2.40.110.10">
    <property type="entry name" value="Butyryl-CoA Dehydrogenase, subunit A, domain 2"/>
    <property type="match status" value="1"/>
</dbReference>
<dbReference type="PANTHER" id="PTHR42803">
    <property type="entry name" value="ACYL-COA DEHYDROGENASE"/>
    <property type="match status" value="1"/>
</dbReference>
<protein>
    <submittedName>
        <fullName evidence="10">Probable acyl-CoA dehydrogenase</fullName>
    </submittedName>
</protein>
<dbReference type="PROSITE" id="PS00073">
    <property type="entry name" value="ACYL_COA_DH_2"/>
    <property type="match status" value="1"/>
</dbReference>
<evidence type="ECO:0000256" key="4">
    <source>
        <dbReference type="ARBA" id="ARBA00022827"/>
    </source>
</evidence>
<evidence type="ECO:0000259" key="7">
    <source>
        <dbReference type="Pfam" id="PF02770"/>
    </source>
</evidence>
<feature type="domain" description="Acyl-CoA oxidase/dehydrogenase middle" evidence="7">
    <location>
        <begin position="160"/>
        <end position="267"/>
    </location>
</feature>
<dbReference type="InterPro" id="IPR025878">
    <property type="entry name" value="Acyl-CoA_dh-like_C_dom"/>
</dbReference>
<dbReference type="Proteomes" id="UP000004318">
    <property type="component" value="Unassembled WGS sequence"/>
</dbReference>
<dbReference type="PANTHER" id="PTHR42803:SF3">
    <property type="entry name" value="ACYL-COA DEHYDROGENASE-RELATED"/>
    <property type="match status" value="1"/>
</dbReference>
<dbReference type="OrthoDB" id="9807883at2"/>
<name>A3U1D4_PSEBH</name>
<dbReference type="GO" id="GO:0050660">
    <property type="term" value="F:flavin adenine dinucleotide binding"/>
    <property type="evidence" value="ECO:0007669"/>
    <property type="project" value="InterPro"/>
</dbReference>
<dbReference type="HOGENOM" id="CLU_018204_12_2_5"/>
<dbReference type="InterPro" id="IPR036250">
    <property type="entry name" value="AcylCo_DH-like_C"/>
</dbReference>
<dbReference type="InterPro" id="IPR046373">
    <property type="entry name" value="Acyl-CoA_Oxase/DH_mid-dom_sf"/>
</dbReference>
<dbReference type="EMBL" id="AAMO01000009">
    <property type="protein sequence ID" value="EAQ02117.1"/>
    <property type="molecule type" value="Genomic_DNA"/>
</dbReference>
<feature type="domain" description="Acetyl-CoA dehydrogenase-like C-terminal" evidence="9">
    <location>
        <begin position="467"/>
        <end position="589"/>
    </location>
</feature>
<keyword evidence="5" id="KW-0560">Oxidoreductase</keyword>
<evidence type="ECO:0000256" key="2">
    <source>
        <dbReference type="ARBA" id="ARBA00009347"/>
    </source>
</evidence>
<dbReference type="Pfam" id="PF00441">
    <property type="entry name" value="Acyl-CoA_dh_1"/>
    <property type="match status" value="1"/>
</dbReference>
<evidence type="ECO:0000256" key="1">
    <source>
        <dbReference type="ARBA" id="ARBA00001974"/>
    </source>
</evidence>
<feature type="domain" description="Acyl-CoA dehydrogenase/oxidase N-terminal" evidence="8">
    <location>
        <begin position="40"/>
        <end position="154"/>
    </location>
</feature>
<dbReference type="SUPFAM" id="SSF47203">
    <property type="entry name" value="Acyl-CoA dehydrogenase C-terminal domain-like"/>
    <property type="match status" value="1"/>
</dbReference>
<feature type="domain" description="Acyl-CoA dehydrogenase/oxidase C-terminal" evidence="6">
    <location>
        <begin position="283"/>
        <end position="447"/>
    </location>
</feature>
<keyword evidence="11" id="KW-1185">Reference proteome</keyword>